<evidence type="ECO:0000313" key="2">
    <source>
        <dbReference type="Proteomes" id="UP001178507"/>
    </source>
</evidence>
<dbReference type="AlphaFoldDB" id="A0AA36JGV3"/>
<dbReference type="EMBL" id="CAUJNA010003610">
    <property type="protein sequence ID" value="CAJ1405985.1"/>
    <property type="molecule type" value="Genomic_DNA"/>
</dbReference>
<feature type="non-terminal residue" evidence="1">
    <location>
        <position position="461"/>
    </location>
</feature>
<comment type="caution">
    <text evidence="1">The sequence shown here is derived from an EMBL/GenBank/DDBJ whole genome shotgun (WGS) entry which is preliminary data.</text>
</comment>
<organism evidence="1 2">
    <name type="scientific">Effrenium voratum</name>
    <dbReference type="NCBI Taxonomy" id="2562239"/>
    <lineage>
        <taxon>Eukaryota</taxon>
        <taxon>Sar</taxon>
        <taxon>Alveolata</taxon>
        <taxon>Dinophyceae</taxon>
        <taxon>Suessiales</taxon>
        <taxon>Symbiodiniaceae</taxon>
        <taxon>Effrenium</taxon>
    </lineage>
</organism>
<sequence length="461" mass="51298">MSLIDSEAAFKTHCDRVDSSGGLWQILDANELRTFSALGFAIGTPQSPPSEDEFRAFSTRLNAGTAMSMGESARLKRVHFEACTMIVAHLRSQVNQETGGETIWKLPTAEKIARLELQQARLGGISITGDLQPSFALVDLATMCETNAVVWIAPSRCSKREHEVQLSTKAKPQIVSVEQNSLRLTSSEQDTKADVSTELQWQFAMQRRGIAFDQSGLIAWNTHQRWTQQLLATLMREPPIGFVKVHLEQVTSADRELFSLISAELQKATTVLTATPPPMAVEMEKLRRQGSQCSYAAELQENASKRTRIQWKWTQRAKELSADEKSFKQRLPPHMAELLKKKRIKLLGEMLADLKYPDAHLAEDIAAGLRLAWTAYFDDYTNFSAENTASNAEGAITGLFNLLGLDFAQSGDKALKYSQEFKALGVCFDLSEASEGRASIGHTAERRSEIELVLTDDILDK</sequence>
<protein>
    <submittedName>
        <fullName evidence="1">Uncharacterized protein</fullName>
    </submittedName>
</protein>
<name>A0AA36JGV3_9DINO</name>
<reference evidence="1" key="1">
    <citation type="submission" date="2023-08" db="EMBL/GenBank/DDBJ databases">
        <authorList>
            <person name="Chen Y."/>
            <person name="Shah S."/>
            <person name="Dougan E. K."/>
            <person name="Thang M."/>
            <person name="Chan C."/>
        </authorList>
    </citation>
    <scope>NUCLEOTIDE SEQUENCE</scope>
</reference>
<evidence type="ECO:0000313" key="1">
    <source>
        <dbReference type="EMBL" id="CAJ1405985.1"/>
    </source>
</evidence>
<accession>A0AA36JGV3</accession>
<gene>
    <name evidence="1" type="ORF">EVOR1521_LOCUS28058</name>
</gene>
<proteinExistence type="predicted"/>
<keyword evidence="2" id="KW-1185">Reference proteome</keyword>
<dbReference type="Proteomes" id="UP001178507">
    <property type="component" value="Unassembled WGS sequence"/>
</dbReference>